<evidence type="ECO:0000313" key="9">
    <source>
        <dbReference type="EMBL" id="NWJ46952.1"/>
    </source>
</evidence>
<gene>
    <name evidence="9" type="ORF">HXX08_13910</name>
    <name evidence="10" type="ORF">OZ401_004855</name>
</gene>
<dbReference type="InterPro" id="IPR003368">
    <property type="entry name" value="POMP_repeat"/>
</dbReference>
<evidence type="ECO:0008006" key="13">
    <source>
        <dbReference type="Google" id="ProtNLM"/>
    </source>
</evidence>
<protein>
    <recommendedName>
        <fullName evidence="13">CSLREA domain-containing protein</fullName>
    </recommendedName>
</protein>
<dbReference type="GO" id="GO:0005576">
    <property type="term" value="C:extracellular region"/>
    <property type="evidence" value="ECO:0007669"/>
    <property type="project" value="UniProtKB-SubCell"/>
</dbReference>
<dbReference type="SUPFAM" id="SSF51126">
    <property type="entry name" value="Pectin lyase-like"/>
    <property type="match status" value="2"/>
</dbReference>
<dbReference type="AlphaFoldDB" id="A0A8T7M4I3"/>
<dbReference type="NCBIfam" id="NF041518">
    <property type="entry name" value="choice_anch_Q"/>
    <property type="match status" value="1"/>
</dbReference>
<evidence type="ECO:0000256" key="2">
    <source>
        <dbReference type="ARBA" id="ARBA00004442"/>
    </source>
</evidence>
<dbReference type="RefSeq" id="WP_341471938.1">
    <property type="nucleotide sequence ID" value="NZ_CP128401.1"/>
</dbReference>
<name>A0A8T7M4I3_9CHLR</name>
<geneLocation type="plasmid" evidence="10 12">
    <name>unnamed1</name>
</geneLocation>
<evidence type="ECO:0000256" key="7">
    <source>
        <dbReference type="ARBA" id="ARBA00023237"/>
    </source>
</evidence>
<evidence type="ECO:0000256" key="3">
    <source>
        <dbReference type="ARBA" id="ARBA00004613"/>
    </source>
</evidence>
<keyword evidence="4" id="KW-0964">Secreted</keyword>
<sequence>MTELAISSSKRLRFAALAMLWIMAILLLFGLVAVPTKAAGSFIVTTTADTSDSNIGDGNCADNNGKCSLRAAIEQANALGAGSISLSVATYTLATQNKLFISPGVSINITGTDRSATIIDGTNDLAHPFNIFELGSNAHLTLDGVTVTRAIGAGNLGGAINSFSATLDLRNCVFSNNTNPTGTGGAIFSGDGGVLNITNCIFDGNKTFSNNGGALSTSRSAVTIKDSTFQNNRAETAPDNGWPSSGGAMWVYESNSLSGSNVKAVIDHTSFINNSASNTGGAIAANNNDLFIQNGSQFLGNQAQMGGGALDLRNNNYGDASGKGSVSITATTFTNNLVTTAVDPNTNTNPSGGAISAFGLDIGIHNSTFIGNTATFAGGAISGNNYNLTVENSTFESNVAERGAGAIFFTDYTFPGALQGNLVITGSTFKTNHETKTGSGTNDFYPFGGALSIMNAPASISNSTFSGNTALEPGGAIHFNSAGLLSLNIYGSTFNGNTSERSGGAINGWGKTNITNSTFSGNIGGSGAAINTRDDVATVLNSTISGNRSISGQGGGISANGNVLTFQNTILANNTGGNCYGSVTSAGNNLQYGDSSCPNTLNQNPKLDPNGLQDNGGLTQTIALLGGSPAIDSGNNSTCPAVDQRGVSRNGPCDIGAYEYTGGFVTGGGWINSPVGACNLSAACQNATGKANFGFNAKYKKDATIPEGNTEFQFSPGNLNFKATSYQWLVLAGAKAQFKGSGTINGNGNYDFIVTVIDGKLSSSGVDKFRIKIWDKVTGLVIYDNQMGAADDVEPSTTVGGGSIVIHKS</sequence>
<keyword evidence="12" id="KW-1185">Reference proteome</keyword>
<dbReference type="Proteomes" id="UP001431572">
    <property type="component" value="Plasmid unnamed1"/>
</dbReference>
<reference evidence="10" key="2">
    <citation type="journal article" date="2024" name="Nature">
        <title>Anoxygenic phototroph of the Chloroflexota uses a type I reaction centre.</title>
        <authorList>
            <person name="Tsuji J.M."/>
            <person name="Shaw N.A."/>
            <person name="Nagashima S."/>
            <person name="Venkiteswaran J.J."/>
            <person name="Schiff S.L."/>
            <person name="Watanabe T."/>
            <person name="Fukui M."/>
            <person name="Hanada S."/>
            <person name="Tank M."/>
            <person name="Neufeld J.D."/>
        </authorList>
    </citation>
    <scope>NUCLEOTIDE SEQUENCE</scope>
    <source>
        <strain evidence="10">L227-S17</strain>
        <plasmid evidence="10 12">unnamed1</plasmid>
    </source>
</reference>
<dbReference type="InterPro" id="IPR012334">
    <property type="entry name" value="Pectin_lyas_fold"/>
</dbReference>
<dbReference type="InterPro" id="IPR011050">
    <property type="entry name" value="Pectin_lyase_fold/virulence"/>
</dbReference>
<dbReference type="Gene3D" id="2.160.20.10">
    <property type="entry name" value="Single-stranded right-handed beta-helix, Pectin lyase-like"/>
    <property type="match status" value="1"/>
</dbReference>
<keyword evidence="7" id="KW-0998">Cell outer membrane</keyword>
<dbReference type="InterPro" id="IPR006626">
    <property type="entry name" value="PbH1"/>
</dbReference>
<evidence type="ECO:0000313" key="10">
    <source>
        <dbReference type="EMBL" id="WJW70053.1"/>
    </source>
</evidence>
<proteinExistence type="predicted"/>
<evidence type="ECO:0000256" key="5">
    <source>
        <dbReference type="ARBA" id="ARBA00022729"/>
    </source>
</evidence>
<dbReference type="GO" id="GO:0009279">
    <property type="term" value="C:cell outer membrane"/>
    <property type="evidence" value="ECO:0007669"/>
    <property type="project" value="UniProtKB-SubCell"/>
</dbReference>
<dbReference type="EMBL" id="CP128401">
    <property type="protein sequence ID" value="WJW70053.1"/>
    <property type="molecule type" value="Genomic_DNA"/>
</dbReference>
<reference evidence="9 11" key="1">
    <citation type="submission" date="2020-06" db="EMBL/GenBank/DDBJ databases">
        <title>Anoxygenic phototrophic Chloroflexota member uses a Type I reaction center.</title>
        <authorList>
            <person name="Tsuji J.M."/>
            <person name="Shaw N.A."/>
            <person name="Nagashima S."/>
            <person name="Venkiteswaran J."/>
            <person name="Schiff S.L."/>
            <person name="Hanada S."/>
            <person name="Tank M."/>
            <person name="Neufeld J.D."/>
        </authorList>
    </citation>
    <scope>NUCLEOTIDE SEQUENCE [LARGE SCALE GENOMIC DNA]</scope>
    <source>
        <strain evidence="9">L227-S17</strain>
    </source>
</reference>
<dbReference type="PANTHER" id="PTHR11319:SF35">
    <property type="entry name" value="OUTER MEMBRANE PROTEIN PMPC-RELATED"/>
    <property type="match status" value="1"/>
</dbReference>
<accession>A0A8T7M4I3</accession>
<dbReference type="NCBIfam" id="TIGR01376">
    <property type="entry name" value="POMP_repeat"/>
    <property type="match status" value="1"/>
</dbReference>
<dbReference type="SMART" id="SM00710">
    <property type="entry name" value="PbH1"/>
    <property type="match status" value="8"/>
</dbReference>
<keyword evidence="6 8" id="KW-0472">Membrane</keyword>
<evidence type="ECO:0000256" key="4">
    <source>
        <dbReference type="ARBA" id="ARBA00022525"/>
    </source>
</evidence>
<keyword evidence="10" id="KW-0614">Plasmid</keyword>
<organism evidence="9 11">
    <name type="scientific">Candidatus Chlorohelix allophototropha</name>
    <dbReference type="NCBI Taxonomy" id="3003348"/>
    <lineage>
        <taxon>Bacteria</taxon>
        <taxon>Bacillati</taxon>
        <taxon>Chloroflexota</taxon>
        <taxon>Chloroflexia</taxon>
        <taxon>Candidatus Chloroheliales</taxon>
        <taxon>Candidatus Chloroheliaceae</taxon>
        <taxon>Candidatus Chlorohelix</taxon>
    </lineage>
</organism>
<evidence type="ECO:0000313" key="12">
    <source>
        <dbReference type="Proteomes" id="UP001431572"/>
    </source>
</evidence>
<evidence type="ECO:0000313" key="11">
    <source>
        <dbReference type="Proteomes" id="UP000521676"/>
    </source>
</evidence>
<evidence type="ECO:0000256" key="1">
    <source>
        <dbReference type="ARBA" id="ARBA00004196"/>
    </source>
</evidence>
<evidence type="ECO:0000256" key="6">
    <source>
        <dbReference type="ARBA" id="ARBA00023136"/>
    </source>
</evidence>
<dbReference type="EMBL" id="JACATZ010000001">
    <property type="protein sequence ID" value="NWJ46952.1"/>
    <property type="molecule type" value="Genomic_DNA"/>
</dbReference>
<feature type="transmembrane region" description="Helical" evidence="8">
    <location>
        <begin position="12"/>
        <end position="34"/>
    </location>
</feature>
<dbReference type="Pfam" id="PF02415">
    <property type="entry name" value="Chlam_PMP"/>
    <property type="match status" value="2"/>
</dbReference>
<dbReference type="Proteomes" id="UP000521676">
    <property type="component" value="Unassembled WGS sequence"/>
</dbReference>
<keyword evidence="5" id="KW-0732">Signal</keyword>
<dbReference type="PANTHER" id="PTHR11319">
    <property type="entry name" value="G PROTEIN-COUPLED RECEPTOR-RELATED"/>
    <property type="match status" value="1"/>
</dbReference>
<comment type="subcellular location">
    <subcellularLocation>
        <location evidence="1">Cell envelope</location>
    </subcellularLocation>
    <subcellularLocation>
        <location evidence="2">Cell outer membrane</location>
    </subcellularLocation>
    <subcellularLocation>
        <location evidence="3">Secreted</location>
    </subcellularLocation>
</comment>
<keyword evidence="8" id="KW-0812">Transmembrane</keyword>
<keyword evidence="8" id="KW-1133">Transmembrane helix</keyword>
<evidence type="ECO:0000256" key="8">
    <source>
        <dbReference type="SAM" id="Phobius"/>
    </source>
</evidence>
<dbReference type="InterPro" id="IPR059226">
    <property type="entry name" value="Choice_anch_Q_dom"/>
</dbReference>